<dbReference type="Proteomes" id="UP001596250">
    <property type="component" value="Unassembled WGS sequence"/>
</dbReference>
<dbReference type="EMBL" id="JBHSQV010000006">
    <property type="protein sequence ID" value="MFC5985092.1"/>
    <property type="molecule type" value="Genomic_DNA"/>
</dbReference>
<comment type="cofactor">
    <cofactor evidence="1">
        <name>Mg(2+)</name>
        <dbReference type="ChEBI" id="CHEBI:18420"/>
    </cofactor>
</comment>
<organism evidence="7 8">
    <name type="scientific">Marinicrinis lubricantis</name>
    <dbReference type="NCBI Taxonomy" id="2086470"/>
    <lineage>
        <taxon>Bacteria</taxon>
        <taxon>Bacillati</taxon>
        <taxon>Bacillota</taxon>
        <taxon>Bacilli</taxon>
        <taxon>Bacillales</taxon>
        <taxon>Paenibacillaceae</taxon>
    </lineage>
</organism>
<dbReference type="InterPro" id="IPR033965">
    <property type="entry name" value="ComQ"/>
</dbReference>
<keyword evidence="3 6" id="KW-0808">Transferase</keyword>
<dbReference type="PANTHER" id="PTHR12001:SF69">
    <property type="entry name" value="ALL TRANS-POLYPRENYL-DIPHOSPHATE SYNTHASE PDSS1"/>
    <property type="match status" value="1"/>
</dbReference>
<keyword evidence="8" id="KW-1185">Reference proteome</keyword>
<evidence type="ECO:0000256" key="4">
    <source>
        <dbReference type="ARBA" id="ARBA00022723"/>
    </source>
</evidence>
<keyword evidence="5" id="KW-0460">Magnesium</keyword>
<evidence type="ECO:0000256" key="1">
    <source>
        <dbReference type="ARBA" id="ARBA00001946"/>
    </source>
</evidence>
<dbReference type="CDD" id="cd00867">
    <property type="entry name" value="Trans_IPPS"/>
    <property type="match status" value="1"/>
</dbReference>
<evidence type="ECO:0000256" key="5">
    <source>
        <dbReference type="ARBA" id="ARBA00022842"/>
    </source>
</evidence>
<protein>
    <submittedName>
        <fullName evidence="7">Polyprenyl synthetase family protein</fullName>
    </submittedName>
</protein>
<dbReference type="InterPro" id="IPR000092">
    <property type="entry name" value="Polyprenyl_synt"/>
</dbReference>
<name>A0ABW1IJ72_9BACL</name>
<dbReference type="PANTHER" id="PTHR12001">
    <property type="entry name" value="GERANYLGERANYL PYROPHOSPHATE SYNTHASE"/>
    <property type="match status" value="1"/>
</dbReference>
<dbReference type="SUPFAM" id="SSF48576">
    <property type="entry name" value="Terpenoid synthases"/>
    <property type="match status" value="1"/>
</dbReference>
<evidence type="ECO:0000313" key="8">
    <source>
        <dbReference type="Proteomes" id="UP001596250"/>
    </source>
</evidence>
<proteinExistence type="inferred from homology"/>
<gene>
    <name evidence="7" type="ORF">ACFPXP_01120</name>
</gene>
<dbReference type="InterPro" id="IPR008949">
    <property type="entry name" value="Isoprenoid_synthase_dom_sf"/>
</dbReference>
<comment type="caution">
    <text evidence="7">The sequence shown here is derived from an EMBL/GenBank/DDBJ whole genome shotgun (WGS) entry which is preliminary data.</text>
</comment>
<dbReference type="RefSeq" id="WP_379891596.1">
    <property type="nucleotide sequence ID" value="NZ_CBCSCT010000036.1"/>
</dbReference>
<keyword evidence="4" id="KW-0479">Metal-binding</keyword>
<dbReference type="Pfam" id="PF00348">
    <property type="entry name" value="polyprenyl_synt"/>
    <property type="match status" value="1"/>
</dbReference>
<reference evidence="8" key="1">
    <citation type="journal article" date="2019" name="Int. J. Syst. Evol. Microbiol.">
        <title>The Global Catalogue of Microorganisms (GCM) 10K type strain sequencing project: providing services to taxonomists for standard genome sequencing and annotation.</title>
        <authorList>
            <consortium name="The Broad Institute Genomics Platform"/>
            <consortium name="The Broad Institute Genome Sequencing Center for Infectious Disease"/>
            <person name="Wu L."/>
            <person name="Ma J."/>
        </authorList>
    </citation>
    <scope>NUCLEOTIDE SEQUENCE [LARGE SCALE GENOMIC DNA]</scope>
    <source>
        <strain evidence="8">CCM 8749</strain>
    </source>
</reference>
<dbReference type="Gene3D" id="1.10.600.10">
    <property type="entry name" value="Farnesyl Diphosphate Synthase"/>
    <property type="match status" value="1"/>
</dbReference>
<accession>A0ABW1IJ72</accession>
<dbReference type="SFLD" id="SFLDG01211">
    <property type="entry name" value="Competence_Regulatory_Protein"/>
    <property type="match status" value="1"/>
</dbReference>
<evidence type="ECO:0000256" key="6">
    <source>
        <dbReference type="RuleBase" id="RU004466"/>
    </source>
</evidence>
<evidence type="ECO:0000313" key="7">
    <source>
        <dbReference type="EMBL" id="MFC5985092.1"/>
    </source>
</evidence>
<comment type="similarity">
    <text evidence="2 6">Belongs to the FPP/GGPP synthase family.</text>
</comment>
<dbReference type="SFLD" id="SFLDS00005">
    <property type="entry name" value="Isoprenoid_Synthase_Type_I"/>
    <property type="match status" value="1"/>
</dbReference>
<sequence>MQVRILESMQQTIERSAESEEYRDLLRLFLSSKDWHHSKWSECVIETYRLFGGADDMIIDAAAALELLMLAQDILDDLQDEDHEEAPWMTCPKGLALNAMMSLVFGAMNEIGRLDREHGKNGAVIRKLNKYVLQALDGQFRDLQGDIQTEQQYVEIAYSKSAVLLRLACYMGYVWTQVSEKQMKMMDELAENLGMTAQIYNDLNDLQRWEEKSDMRMKKKTLPILMMLSDEENRLTRSYFDGTLSWDELAASKARWDDEKEASGAVEACQVIVRMYRNRARRLLDELDVDAERKQRFWERIVKP</sequence>
<evidence type="ECO:0000256" key="3">
    <source>
        <dbReference type="ARBA" id="ARBA00022679"/>
    </source>
</evidence>
<evidence type="ECO:0000256" key="2">
    <source>
        <dbReference type="ARBA" id="ARBA00006706"/>
    </source>
</evidence>